<dbReference type="Gene3D" id="3.30.720.110">
    <property type="match status" value="1"/>
</dbReference>
<reference evidence="2 3" key="1">
    <citation type="submission" date="2018-04" db="EMBL/GenBank/DDBJ databases">
        <title>Adhaeribacter sp. HMF7616 genome sequencing and assembly.</title>
        <authorList>
            <person name="Kang H."/>
            <person name="Kang J."/>
            <person name="Cha I."/>
            <person name="Kim H."/>
            <person name="Joh K."/>
        </authorList>
    </citation>
    <scope>NUCLEOTIDE SEQUENCE [LARGE SCALE GENOMIC DNA]</scope>
    <source>
        <strain evidence="2 3">HMF7616</strain>
    </source>
</reference>
<evidence type="ECO:0000313" key="3">
    <source>
        <dbReference type="Proteomes" id="UP000253919"/>
    </source>
</evidence>
<dbReference type="SUPFAM" id="SSF54593">
    <property type="entry name" value="Glyoxalase/Bleomycin resistance protein/Dihydroxybiphenyl dioxygenase"/>
    <property type="match status" value="1"/>
</dbReference>
<dbReference type="CDD" id="cd07246">
    <property type="entry name" value="VOC_like"/>
    <property type="match status" value="1"/>
</dbReference>
<name>A0A369QV41_9BACT</name>
<dbReference type="Gene3D" id="3.30.720.120">
    <property type="match status" value="1"/>
</dbReference>
<dbReference type="RefSeq" id="WP_115374966.1">
    <property type="nucleotide sequence ID" value="NZ_QASA01000001.1"/>
</dbReference>
<dbReference type="PANTHER" id="PTHR34109">
    <property type="entry name" value="BNAUNNG04460D PROTEIN-RELATED"/>
    <property type="match status" value="1"/>
</dbReference>
<organism evidence="2 3">
    <name type="scientific">Adhaeribacter pallidiroseus</name>
    <dbReference type="NCBI Taxonomy" id="2072847"/>
    <lineage>
        <taxon>Bacteria</taxon>
        <taxon>Pseudomonadati</taxon>
        <taxon>Bacteroidota</taxon>
        <taxon>Cytophagia</taxon>
        <taxon>Cytophagales</taxon>
        <taxon>Hymenobacteraceae</taxon>
        <taxon>Adhaeribacter</taxon>
    </lineage>
</organism>
<gene>
    <name evidence="2" type="ORF">AHMF7616_04679</name>
</gene>
<feature type="domain" description="Glyoxalase/fosfomycin resistance/dioxygenase" evidence="1">
    <location>
        <begin position="21"/>
        <end position="119"/>
    </location>
</feature>
<dbReference type="InterPro" id="IPR029068">
    <property type="entry name" value="Glyas_Bleomycin-R_OHBP_Dase"/>
</dbReference>
<keyword evidence="3" id="KW-1185">Reference proteome</keyword>
<dbReference type="EMBL" id="QASA01000001">
    <property type="protein sequence ID" value="RDC66048.1"/>
    <property type="molecule type" value="Genomic_DNA"/>
</dbReference>
<dbReference type="OrthoDB" id="9795306at2"/>
<dbReference type="AlphaFoldDB" id="A0A369QV41"/>
<dbReference type="PANTHER" id="PTHR34109:SF1">
    <property type="entry name" value="VOC DOMAIN-CONTAINING PROTEIN"/>
    <property type="match status" value="1"/>
</dbReference>
<protein>
    <recommendedName>
        <fullName evidence="1">Glyoxalase/fosfomycin resistance/dioxygenase domain-containing protein</fullName>
    </recommendedName>
</protein>
<dbReference type="Proteomes" id="UP000253919">
    <property type="component" value="Unassembled WGS sequence"/>
</dbReference>
<evidence type="ECO:0000259" key="1">
    <source>
        <dbReference type="Pfam" id="PF00903"/>
    </source>
</evidence>
<dbReference type="Pfam" id="PF00903">
    <property type="entry name" value="Glyoxalase"/>
    <property type="match status" value="1"/>
</dbReference>
<evidence type="ECO:0000313" key="2">
    <source>
        <dbReference type="EMBL" id="RDC66048.1"/>
    </source>
</evidence>
<proteinExistence type="predicted"/>
<sequence length="124" mass="14049">MNLPNGHQTVMPYLMLTNATTFINFVQQVFSAELTFERKRDEDKLMHAEVRINNSTLMFCDATDAYKAQTANLFVYVPNADEAYQKAVLAGAETIMPLSDQDYGRTCGIKDPTGNTWWITSIKE</sequence>
<comment type="caution">
    <text evidence="2">The sequence shown here is derived from an EMBL/GenBank/DDBJ whole genome shotgun (WGS) entry which is preliminary data.</text>
</comment>
<dbReference type="InterPro" id="IPR004360">
    <property type="entry name" value="Glyas_Fos-R_dOase_dom"/>
</dbReference>
<accession>A0A369QV41</accession>